<protein>
    <submittedName>
        <fullName evidence="1">Uncharacterized protein</fullName>
    </submittedName>
</protein>
<dbReference type="EMBL" id="MN739997">
    <property type="protein sequence ID" value="QHT82173.1"/>
    <property type="molecule type" value="Genomic_DNA"/>
</dbReference>
<organism evidence="1">
    <name type="scientific">viral metagenome</name>
    <dbReference type="NCBI Taxonomy" id="1070528"/>
    <lineage>
        <taxon>unclassified sequences</taxon>
        <taxon>metagenomes</taxon>
        <taxon>organismal metagenomes</taxon>
    </lineage>
</organism>
<name>A0A6C0HQL5_9ZZZZ</name>
<dbReference type="AlphaFoldDB" id="A0A6C0HQL5"/>
<accession>A0A6C0HQL5</accession>
<evidence type="ECO:0000313" key="1">
    <source>
        <dbReference type="EMBL" id="QHT82173.1"/>
    </source>
</evidence>
<sequence length="247" mass="29175">MAHKHAFEDCMLTRTNIKKNEMLKCRNIKDKNKDKNKTNFTPIDTFTENPKWISLCDEPSITNVLLYFFCEIIKKTNYSGTYQCLMDDILKKIDNAPASSQLFKKTKMTKSEINFEIEGNITRKGLELLCMLYDVSIIFIYGKMYNKFIHRRECSEKIDGMIKCDTDNKYYLCLSENLEFINDTLKPYFYVSKYEKPLKCISSYSLENLQEIAHKFDIFVSDDIKNKTNNKTKNNLYDELNVMINKN</sequence>
<reference evidence="1" key="1">
    <citation type="journal article" date="2020" name="Nature">
        <title>Giant virus diversity and host interactions through global metagenomics.</title>
        <authorList>
            <person name="Schulz F."/>
            <person name="Roux S."/>
            <person name="Paez-Espino D."/>
            <person name="Jungbluth S."/>
            <person name="Walsh D.A."/>
            <person name="Denef V.J."/>
            <person name="McMahon K.D."/>
            <person name="Konstantinidis K.T."/>
            <person name="Eloe-Fadrosh E.A."/>
            <person name="Kyrpides N.C."/>
            <person name="Woyke T."/>
        </authorList>
    </citation>
    <scope>NUCLEOTIDE SEQUENCE</scope>
    <source>
        <strain evidence="1">GVMAG-M-3300023184-161</strain>
    </source>
</reference>
<proteinExistence type="predicted"/>